<accession>A0AAW2Z3Z4</accession>
<dbReference type="PANTHER" id="PTHR31014">
    <property type="entry name" value="MITOCHONDRIAL TRANSLATION SYSTEM COMPONENT PET127-RELATED"/>
    <property type="match status" value="1"/>
</dbReference>
<evidence type="ECO:0000313" key="2">
    <source>
        <dbReference type="Proteomes" id="UP001431209"/>
    </source>
</evidence>
<sequence>MTTNNSKSDHASLPIHTLHPVILPDQPPIPKLHHKLETVIENQGLHLLRNKNTYYFDKRLEKIHQPNDIDMNALSPFVTSSRDVNLNKLAIQHGCTYKCSTSSISPVLVPIFMMLTKFKSTNSRNLFSFDLLKSNYSPSVTKPNIFMLRRDPIQKQIFSIDSQHVNFIAPNNHILMELGKSLEKLLVMDYSNFEHEFLKINQKHHRARIVTPDTYRFLNVGKFIMRSQLDCVHHAVDGQEVVFDIKTRATHKIRTSMFQPNLWKRYTGSKPSDILGANNSYEREFYDMVRGAFLKYGVQARIGAMGGIFVAYHNTKEMLAFEHIKLSEIDEYTFGSSHMANHHFGMATSILEKMLDLITTNHPDWKTYHVLMGAKWNDSVRVFVNHKVNDLGWSEMKRSDSHQLPSFLEIVSDPSAAFAKYEELNLNTAVVYEISAKVIVNGNERRQFVYYDENDVIDLQYKIEHVGDTSNATLLGEYKSLLK</sequence>
<reference evidence="1 2" key="1">
    <citation type="submission" date="2024-03" db="EMBL/GenBank/DDBJ databases">
        <title>The Acrasis kona genome and developmental transcriptomes reveal deep origins of eukaryotic multicellular pathways.</title>
        <authorList>
            <person name="Sheikh S."/>
            <person name="Fu C.-J."/>
            <person name="Brown M.W."/>
            <person name="Baldauf S.L."/>
        </authorList>
    </citation>
    <scope>NUCLEOTIDE SEQUENCE [LARGE SCALE GENOMIC DNA]</scope>
    <source>
        <strain evidence="1 2">ATCC MYA-3509</strain>
    </source>
</reference>
<dbReference type="EMBL" id="JAOPGA020001019">
    <property type="protein sequence ID" value="KAL0484075.1"/>
    <property type="molecule type" value="Genomic_DNA"/>
</dbReference>
<evidence type="ECO:0008006" key="3">
    <source>
        <dbReference type="Google" id="ProtNLM"/>
    </source>
</evidence>
<dbReference type="InterPro" id="IPR013943">
    <property type="entry name" value="Pet127"/>
</dbReference>
<protein>
    <recommendedName>
        <fullName evidence="3">Decapping nuclease</fullName>
    </recommendedName>
</protein>
<dbReference type="GO" id="GO:0005740">
    <property type="term" value="C:mitochondrial envelope"/>
    <property type="evidence" value="ECO:0007669"/>
    <property type="project" value="TreeGrafter"/>
</dbReference>
<dbReference type="AlphaFoldDB" id="A0AAW2Z3Z4"/>
<dbReference type="Proteomes" id="UP001431209">
    <property type="component" value="Unassembled WGS sequence"/>
</dbReference>
<comment type="caution">
    <text evidence="1">The sequence shown here is derived from an EMBL/GenBank/DDBJ whole genome shotgun (WGS) entry which is preliminary data.</text>
</comment>
<feature type="non-terminal residue" evidence="1">
    <location>
        <position position="483"/>
    </location>
</feature>
<evidence type="ECO:0000313" key="1">
    <source>
        <dbReference type="EMBL" id="KAL0484075.1"/>
    </source>
</evidence>
<proteinExistence type="predicted"/>
<dbReference type="GO" id="GO:0000964">
    <property type="term" value="P:mitochondrial RNA 5'-end processing"/>
    <property type="evidence" value="ECO:0007669"/>
    <property type="project" value="TreeGrafter"/>
</dbReference>
<gene>
    <name evidence="1" type="ORF">AKO1_004706</name>
</gene>
<dbReference type="Pfam" id="PF08634">
    <property type="entry name" value="Pet127"/>
    <property type="match status" value="1"/>
</dbReference>
<organism evidence="1 2">
    <name type="scientific">Acrasis kona</name>
    <dbReference type="NCBI Taxonomy" id="1008807"/>
    <lineage>
        <taxon>Eukaryota</taxon>
        <taxon>Discoba</taxon>
        <taxon>Heterolobosea</taxon>
        <taxon>Tetramitia</taxon>
        <taxon>Eutetramitia</taxon>
        <taxon>Acrasidae</taxon>
        <taxon>Acrasis</taxon>
    </lineage>
</organism>
<name>A0AAW2Z3Z4_9EUKA</name>
<dbReference type="PANTHER" id="PTHR31014:SF0">
    <property type="entry name" value="MITOCHONDRIAL TRANSLATION SYSTEM COMPONENT PET127-RELATED"/>
    <property type="match status" value="1"/>
</dbReference>
<keyword evidence="2" id="KW-1185">Reference proteome</keyword>